<dbReference type="InterPro" id="IPR008274">
    <property type="entry name" value="AldOxase/xan_DH_MoCoBD1"/>
</dbReference>
<keyword evidence="2" id="KW-0560">Oxidoreductase</keyword>
<dbReference type="Pfam" id="PF02738">
    <property type="entry name" value="MoCoBD_1"/>
    <property type="match status" value="1"/>
</dbReference>
<name>A0A1W2AWV4_9BACT</name>
<accession>A0A1W2AWV4</accession>
<dbReference type="STRING" id="1121400.SAMN02746065_106124"/>
<dbReference type="Gene3D" id="3.30.365.10">
    <property type="entry name" value="Aldehyde oxidase/xanthine dehydrogenase, molybdopterin binding domain"/>
    <property type="match status" value="4"/>
</dbReference>
<dbReference type="InterPro" id="IPR046867">
    <property type="entry name" value="AldOxase/xan_DH_MoCoBD2"/>
</dbReference>
<dbReference type="SUPFAM" id="SSF56003">
    <property type="entry name" value="Molybdenum cofactor-binding domain"/>
    <property type="match status" value="1"/>
</dbReference>
<dbReference type="SUPFAM" id="SSF54665">
    <property type="entry name" value="CO dehydrogenase molybdoprotein N-domain-like"/>
    <property type="match status" value="1"/>
</dbReference>
<dbReference type="InterPro" id="IPR000674">
    <property type="entry name" value="Ald_Oxase/Xan_DH_a/b"/>
</dbReference>
<evidence type="ECO:0000256" key="1">
    <source>
        <dbReference type="ARBA" id="ARBA00022505"/>
    </source>
</evidence>
<proteinExistence type="predicted"/>
<dbReference type="RefSeq" id="WP_084068073.1">
    <property type="nucleotide sequence ID" value="NZ_FWXY01000006.1"/>
</dbReference>
<dbReference type="SMART" id="SM01008">
    <property type="entry name" value="Ald_Xan_dh_C"/>
    <property type="match status" value="1"/>
</dbReference>
<dbReference type="GO" id="GO:0016491">
    <property type="term" value="F:oxidoreductase activity"/>
    <property type="evidence" value="ECO:0007669"/>
    <property type="project" value="UniProtKB-KW"/>
</dbReference>
<dbReference type="Gene3D" id="3.90.1170.50">
    <property type="entry name" value="Aldehyde oxidase/xanthine dehydrogenase, a/b hammerhead"/>
    <property type="match status" value="1"/>
</dbReference>
<keyword evidence="5" id="KW-1185">Reference proteome</keyword>
<dbReference type="Pfam" id="PF01315">
    <property type="entry name" value="Ald_Xan_dh_C"/>
    <property type="match status" value="1"/>
</dbReference>
<dbReference type="PANTHER" id="PTHR11908">
    <property type="entry name" value="XANTHINE DEHYDROGENASE"/>
    <property type="match status" value="1"/>
</dbReference>
<protein>
    <submittedName>
        <fullName evidence="4">Carbon-monoxide dehydrogenase large subunit</fullName>
    </submittedName>
</protein>
<dbReference type="PANTHER" id="PTHR11908:SF132">
    <property type="entry name" value="ALDEHYDE OXIDASE 1-RELATED"/>
    <property type="match status" value="1"/>
</dbReference>
<dbReference type="InterPro" id="IPR036856">
    <property type="entry name" value="Ald_Oxase/Xan_DH_a/b_sf"/>
</dbReference>
<keyword evidence="1" id="KW-0500">Molybdenum</keyword>
<evidence type="ECO:0000313" key="4">
    <source>
        <dbReference type="EMBL" id="SMC65195.1"/>
    </source>
</evidence>
<dbReference type="GO" id="GO:0005506">
    <property type="term" value="F:iron ion binding"/>
    <property type="evidence" value="ECO:0007669"/>
    <property type="project" value="InterPro"/>
</dbReference>
<evidence type="ECO:0000259" key="3">
    <source>
        <dbReference type="SMART" id="SM01008"/>
    </source>
</evidence>
<dbReference type="Pfam" id="PF20256">
    <property type="entry name" value="MoCoBD_2"/>
    <property type="match status" value="1"/>
</dbReference>
<dbReference type="InterPro" id="IPR037165">
    <property type="entry name" value="AldOxase/xan_DH_Mopterin-bd_sf"/>
</dbReference>
<feature type="domain" description="Aldehyde oxidase/xanthine dehydrogenase a/b hammerhead" evidence="3">
    <location>
        <begin position="10"/>
        <end position="128"/>
    </location>
</feature>
<gene>
    <name evidence="4" type="ORF">SAMN02746065_106124</name>
</gene>
<dbReference type="InterPro" id="IPR016208">
    <property type="entry name" value="Ald_Oxase/xanthine_DH-like"/>
</dbReference>
<dbReference type="EMBL" id="FWXY01000006">
    <property type="protein sequence ID" value="SMC65195.1"/>
    <property type="molecule type" value="Genomic_DNA"/>
</dbReference>
<dbReference type="Proteomes" id="UP000192418">
    <property type="component" value="Unassembled WGS sequence"/>
</dbReference>
<evidence type="ECO:0000313" key="5">
    <source>
        <dbReference type="Proteomes" id="UP000192418"/>
    </source>
</evidence>
<reference evidence="4 5" key="1">
    <citation type="submission" date="2017-04" db="EMBL/GenBank/DDBJ databases">
        <authorList>
            <person name="Afonso C.L."/>
            <person name="Miller P.J."/>
            <person name="Scott M.A."/>
            <person name="Spackman E."/>
            <person name="Goraichik I."/>
            <person name="Dimitrov K.M."/>
            <person name="Suarez D.L."/>
            <person name="Swayne D.E."/>
        </authorList>
    </citation>
    <scope>NUCLEOTIDE SEQUENCE [LARGE SCALE GENOMIC DNA]</scope>
    <source>
        <strain evidence="4 5">DSM 3385</strain>
    </source>
</reference>
<organism evidence="4 5">
    <name type="scientific">Desulfocicer vacuolatum DSM 3385</name>
    <dbReference type="NCBI Taxonomy" id="1121400"/>
    <lineage>
        <taxon>Bacteria</taxon>
        <taxon>Pseudomonadati</taxon>
        <taxon>Thermodesulfobacteriota</taxon>
        <taxon>Desulfobacteria</taxon>
        <taxon>Desulfobacterales</taxon>
        <taxon>Desulfobacteraceae</taxon>
        <taxon>Desulfocicer</taxon>
    </lineage>
</organism>
<evidence type="ECO:0000256" key="2">
    <source>
        <dbReference type="ARBA" id="ARBA00023002"/>
    </source>
</evidence>
<dbReference type="AlphaFoldDB" id="A0A1W2AWV4"/>
<sequence length="787" mass="86015">MENRETRLISGKGQYADDLDFPGMAHLVFVGSPHAHAVIKRLEVDKALKVPGVLTVITGQEMVKYTNPLPVQANFKSKGWTWRLAHVYAMPKDKVRWYGEPVAAVVAEDEKTARKAADLVEVEYEPLAVTGNALEALEPDAPKLYDDWEDNKQVHLKFDFGEPETAFEEADQVMHIKTREGRVTGLPIEGRGCVANYNLKKDTLEMWGSFQTPYLARHNIAATLGMPEVKVKINAVDIGGAFGLKIHAWKENVVALASKLTGRHVKWFEPQKDFIVTGPHQRDVFWEGDVAFKNDGTLLGVKATVTHDLGVESTNKGIAALSIFPACSAVPNMYRWKGMHIEGVGAATNKSFYCAYRGYGKDKGIKFIEHALNQIARKLGMTPEAIRLKNYIQPDEFPYHQINSYVYDSGDYPGTLKKALDMANVDEVRAKKEQYLKEGKYIGVGVISAIEPAGVAVPNCQMGGITQARVQITADGTIEVHSDRTEIGQGSEASHAIIVSNILGCNREDVLVKPVTSDYIGQGPLSSRGAVYPASAVAKAAKILKKKVSQCAAAFLKVDEASLVMEGGLIFSSNNPDEKLTYKELAEKSYFFPGPRGLPPEILKNHDHLLDVTTTWYSPTTPDSGSSYTSFCTSADVAVVEVDIDTGATKIIKYAHVHDAGTIIDKQIVDGQIHGGIVQGIGEALSERLDYNEKGQLMTSSFSTYLIPTAVEAPDIEVAHLETPSPFTETGSKGMGEAPIIGSKAVILAAIEDALTPFNIEVNESPATPERVRSWIVAARKEQEESK</sequence>
<dbReference type="OrthoDB" id="221297at2"/>